<dbReference type="PROSITE" id="PS50022">
    <property type="entry name" value="FA58C_3"/>
    <property type="match status" value="2"/>
</dbReference>
<dbReference type="InterPro" id="IPR017853">
    <property type="entry name" value="GH"/>
</dbReference>
<dbReference type="OrthoDB" id="3187421at2"/>
<dbReference type="InterPro" id="IPR036962">
    <property type="entry name" value="Glyco_hydro_3_N_sf"/>
</dbReference>
<dbReference type="InterPro" id="IPR000421">
    <property type="entry name" value="FA58C"/>
</dbReference>
<dbReference type="Gene3D" id="3.40.50.1700">
    <property type="entry name" value="Glycoside hydrolase family 3 C-terminal domain"/>
    <property type="match status" value="1"/>
</dbReference>
<dbReference type="InterPro" id="IPR002772">
    <property type="entry name" value="Glyco_hydro_3_C"/>
</dbReference>
<feature type="domain" description="F5/8 type C" evidence="11">
    <location>
        <begin position="18"/>
        <end position="156"/>
    </location>
</feature>
<dbReference type="RefSeq" id="WP_013227074.1">
    <property type="nucleotide sequence ID" value="NC_014318.1"/>
</dbReference>
<proteinExistence type="inferred from homology"/>
<evidence type="ECO:0000313" key="13">
    <source>
        <dbReference type="Proteomes" id="UP000000328"/>
    </source>
</evidence>
<dbReference type="Proteomes" id="UP000000328">
    <property type="component" value="Chromosome"/>
</dbReference>
<dbReference type="PANTHER" id="PTHR42715">
    <property type="entry name" value="BETA-GLUCOSIDASE"/>
    <property type="match status" value="1"/>
</dbReference>
<organism evidence="12 13">
    <name type="scientific">Amycolatopsis mediterranei (strain U-32)</name>
    <dbReference type="NCBI Taxonomy" id="749927"/>
    <lineage>
        <taxon>Bacteria</taxon>
        <taxon>Bacillati</taxon>
        <taxon>Actinomycetota</taxon>
        <taxon>Actinomycetes</taxon>
        <taxon>Pseudonocardiales</taxon>
        <taxon>Pseudonocardiaceae</taxon>
        <taxon>Amycolatopsis</taxon>
    </lineage>
</organism>
<dbReference type="Pfam" id="PF00754">
    <property type="entry name" value="F5_F8_type_C"/>
    <property type="match status" value="2"/>
</dbReference>
<gene>
    <name evidence="12" type="primary">bglX</name>
    <name evidence="12" type="ordered locus">AMED_5251</name>
</gene>
<evidence type="ECO:0000259" key="11">
    <source>
        <dbReference type="PROSITE" id="PS50022"/>
    </source>
</evidence>
<feature type="signal peptide" evidence="10">
    <location>
        <begin position="1"/>
        <end position="27"/>
    </location>
</feature>
<evidence type="ECO:0000256" key="5">
    <source>
        <dbReference type="ARBA" id="ARBA00022801"/>
    </source>
</evidence>
<evidence type="ECO:0000256" key="3">
    <source>
        <dbReference type="ARBA" id="ARBA00022525"/>
    </source>
</evidence>
<reference evidence="12 13" key="1">
    <citation type="journal article" date="2010" name="Cell Res.">
        <title>Complete genome sequence of the rifamycin SV-producing Amycolatopsis mediterranei U32 revealed its genetic characteristics in phylogeny and metabolism.</title>
        <authorList>
            <person name="Zhao W."/>
            <person name="Zhong Y."/>
            <person name="Yuan H."/>
            <person name="Wang J."/>
            <person name="Zheng H."/>
            <person name="Wang Y."/>
            <person name="Cen X."/>
            <person name="Xu F."/>
            <person name="Bai J."/>
            <person name="Han X."/>
            <person name="Lu G."/>
            <person name="Zhu Y."/>
            <person name="Shao Z."/>
            <person name="Yan H."/>
            <person name="Li C."/>
            <person name="Peng N."/>
            <person name="Zhang Z."/>
            <person name="Zhang Y."/>
            <person name="Lin W."/>
            <person name="Fan Y."/>
            <person name="Qin Z."/>
            <person name="Hu Y."/>
            <person name="Zhu B."/>
            <person name="Wang S."/>
            <person name="Ding X."/>
            <person name="Zhao G.P."/>
        </authorList>
    </citation>
    <scope>NUCLEOTIDE SEQUENCE [LARGE SCALE GENOMIC DNA]</scope>
    <source>
        <strain evidence="13">U-32</strain>
    </source>
</reference>
<protein>
    <recommendedName>
        <fullName evidence="6">Probable beta-glucosidase G</fullName>
    </recommendedName>
    <alternativeName>
        <fullName evidence="7">Beta-D-glucoside glucohydrolase G</fullName>
    </alternativeName>
    <alternativeName>
        <fullName evidence="8">Cellobiase G</fullName>
    </alternativeName>
    <alternativeName>
        <fullName evidence="9">Gentiobiase G</fullName>
    </alternativeName>
</protein>
<keyword evidence="4 10" id="KW-0732">Signal</keyword>
<dbReference type="GO" id="GO:0008422">
    <property type="term" value="F:beta-glucosidase activity"/>
    <property type="evidence" value="ECO:0007669"/>
    <property type="project" value="TreeGrafter"/>
</dbReference>
<evidence type="ECO:0000256" key="6">
    <source>
        <dbReference type="ARBA" id="ARBA00039579"/>
    </source>
</evidence>
<evidence type="ECO:0000256" key="7">
    <source>
        <dbReference type="ARBA" id="ARBA00041276"/>
    </source>
</evidence>
<sequence length="977" mass="100764">MRRRLALVLGAAVTAGLLTAPLFTAQAAPTLLSQGHAVTASSTENAAFPASAAVDGDPGTRWSSLAADPQTLQVDLGASHSLNQVVLQWEAAYAKAFTIQASADGSQWSTVYSTTTGTGGTQMLPVAGTGRYVRLTTTQRATQWGVSLWEFQVYGDGSAQACGSANAGLRQPATASSVQSDAFPASAAFDGDLGTRWSSLAADPQSIQVDLGSARPVCGVDLTWEAAYASAYTIQLSTDGSTWITAATVLTGAGGTEHPAVAGTARYVRLNATARATQWGVSLWEFAVHTSDSAPPTTTPTNPGGCPWVGSTAPVADRVTQLMAAMTAQQKVKVLHGNGATGPYIGNTDAVPELCIPALGLQDGPAGVGDGLDGVTQFPAPVSAAATWDTGLMNRYGSAMGAEFAGKGVDIALGPTINLVRDPRWGRNFETYSEDPYLAGAAGTSTTQGIQSLGVMAQAKHAAAYNVEAGASRGTPSDNVIIDDRTLHELYLPAFQQVASQGQVASMMCAYNQINGVPACQSAGVLTQAIKQDAGWGGFVGSDWGSATGGARQLANGGLDMEMPGGAFFGQGLLDAVSRGEVTQARVDDMVRRVLTQMFRFGLFDRARRGTPQSVVTNAANVATARDVAAAGSVLLKNTGVLPLGSSVKSIALSGGDAIDPQNIGGGSAKVNPSPASVNPINGIKARAGSGVTVSYVDGAGEHVQTPNIPAAVAAARTADVAIVFASYGESETQDLDTIDLQNQQNDLIDAVASANPRTVVVLNTGSAVTMPWLGKVAAVIEGWYPGQENGNALASLLYGDVNPSGKLPISFPKQLADLPTASVQQFPGSGDRIEYSEGLNVGYRWYDSRNLEPLFPFGFGLSYTTFGYSNLVVTPQGTNGTATVTATVTNTGTRAGADVVQLYVGQPAGNGEPPKQLKGFKKVPLNPGQSAQVSFPLTPRDLAHWTGSWTANAGQYRVYVGDSSRNVPLSGALTVS</sequence>
<dbReference type="EMBL" id="CP002000">
    <property type="protein sequence ID" value="ADJ47013.1"/>
    <property type="molecule type" value="Genomic_DNA"/>
</dbReference>
<name>A0A0H3DAA7_AMYMU</name>
<dbReference type="eggNOG" id="COG1472">
    <property type="taxonomic scope" value="Bacteria"/>
</dbReference>
<dbReference type="InterPro" id="IPR013783">
    <property type="entry name" value="Ig-like_fold"/>
</dbReference>
<dbReference type="GO" id="GO:0009251">
    <property type="term" value="P:glucan catabolic process"/>
    <property type="evidence" value="ECO:0007669"/>
    <property type="project" value="TreeGrafter"/>
</dbReference>
<evidence type="ECO:0000256" key="8">
    <source>
        <dbReference type="ARBA" id="ARBA00041601"/>
    </source>
</evidence>
<dbReference type="InterPro" id="IPR026891">
    <property type="entry name" value="Fn3-like"/>
</dbReference>
<keyword evidence="5" id="KW-0378">Hydrolase</keyword>
<dbReference type="InterPro" id="IPR008979">
    <property type="entry name" value="Galactose-bd-like_sf"/>
</dbReference>
<accession>A0A0H3DAA7</accession>
<dbReference type="InterPro" id="IPR036881">
    <property type="entry name" value="Glyco_hydro_3_C_sf"/>
</dbReference>
<evidence type="ECO:0000256" key="10">
    <source>
        <dbReference type="SAM" id="SignalP"/>
    </source>
</evidence>
<dbReference type="Gene3D" id="3.20.20.300">
    <property type="entry name" value="Glycoside hydrolase, family 3, N-terminal domain"/>
    <property type="match status" value="1"/>
</dbReference>
<dbReference type="InterPro" id="IPR001764">
    <property type="entry name" value="Glyco_hydro_3_N"/>
</dbReference>
<dbReference type="SUPFAM" id="SSF51445">
    <property type="entry name" value="(Trans)glycosidases"/>
    <property type="match status" value="1"/>
</dbReference>
<dbReference type="HOGENOM" id="CLU_302218_0_0_11"/>
<dbReference type="AlphaFoldDB" id="A0A0H3DAA7"/>
<feature type="domain" description="F5/8 type C" evidence="11">
    <location>
        <begin position="162"/>
        <end position="291"/>
    </location>
</feature>
<dbReference type="PANTHER" id="PTHR42715:SF12">
    <property type="entry name" value="BETA-GLUCOSIDASE G-RELATED"/>
    <property type="match status" value="1"/>
</dbReference>
<dbReference type="Gene3D" id="2.60.40.10">
    <property type="entry name" value="Immunoglobulins"/>
    <property type="match status" value="1"/>
</dbReference>
<dbReference type="SUPFAM" id="SSF52279">
    <property type="entry name" value="Beta-D-glucan exohydrolase, C-terminal domain"/>
    <property type="match status" value="1"/>
</dbReference>
<dbReference type="PATRIC" id="fig|749927.5.peg.5438"/>
<keyword evidence="3" id="KW-0964">Secreted</keyword>
<dbReference type="InterPro" id="IPR050288">
    <property type="entry name" value="Cellulose_deg_GH3"/>
</dbReference>
<dbReference type="Pfam" id="PF00933">
    <property type="entry name" value="Glyco_hydro_3"/>
    <property type="match status" value="1"/>
</dbReference>
<evidence type="ECO:0000256" key="4">
    <source>
        <dbReference type="ARBA" id="ARBA00022729"/>
    </source>
</evidence>
<dbReference type="KEGG" id="amd:AMED_5251"/>
<feature type="chain" id="PRO_5002607130" description="Probable beta-glucosidase G" evidence="10">
    <location>
        <begin position="28"/>
        <end position="977"/>
    </location>
</feature>
<comment type="subcellular location">
    <subcellularLocation>
        <location evidence="1">Secreted</location>
    </subcellularLocation>
</comment>
<dbReference type="GO" id="GO:0005576">
    <property type="term" value="C:extracellular region"/>
    <property type="evidence" value="ECO:0007669"/>
    <property type="project" value="UniProtKB-SubCell"/>
</dbReference>
<dbReference type="Pfam" id="PF14310">
    <property type="entry name" value="Fn3-like"/>
    <property type="match status" value="1"/>
</dbReference>
<dbReference type="Gene3D" id="2.60.120.260">
    <property type="entry name" value="Galactose-binding domain-like"/>
    <property type="match status" value="2"/>
</dbReference>
<evidence type="ECO:0000256" key="2">
    <source>
        <dbReference type="ARBA" id="ARBA00005336"/>
    </source>
</evidence>
<dbReference type="PRINTS" id="PR00133">
    <property type="entry name" value="GLHYDRLASE3"/>
</dbReference>
<dbReference type="SUPFAM" id="SSF49785">
    <property type="entry name" value="Galactose-binding domain-like"/>
    <property type="match status" value="2"/>
</dbReference>
<evidence type="ECO:0000313" key="12">
    <source>
        <dbReference type="EMBL" id="ADJ47013.1"/>
    </source>
</evidence>
<dbReference type="Pfam" id="PF01915">
    <property type="entry name" value="Glyco_hydro_3_C"/>
    <property type="match status" value="1"/>
</dbReference>
<evidence type="ECO:0000256" key="1">
    <source>
        <dbReference type="ARBA" id="ARBA00004613"/>
    </source>
</evidence>
<evidence type="ECO:0000256" key="9">
    <source>
        <dbReference type="ARBA" id="ARBA00041808"/>
    </source>
</evidence>
<comment type="similarity">
    <text evidence="2">Belongs to the glycosyl hydrolase 3 family.</text>
</comment>
<dbReference type="SMART" id="SM01217">
    <property type="entry name" value="Fn3_like"/>
    <property type="match status" value="1"/>
</dbReference>